<proteinExistence type="predicted"/>
<keyword evidence="2" id="KW-1185">Reference proteome</keyword>
<sequence>MSASKIRIAKDKADLVKSLLIAKETTGPFQTYADIIVFAAALGAKRKKRVPLEEISKRDPLPIGIEIFVSRGYDVAIKLLAIAETKDVNIISPNDENAESQRIEIFEEYANGGLEILADELRGSVDYSERLLLMLISERDKQNRAEGEFDLTRFLY</sequence>
<protein>
    <submittedName>
        <fullName evidence="1">DNA phosphorothioation-associated protein 4</fullName>
    </submittedName>
</protein>
<organism evidence="1 2">
    <name type="scientific">Aerosakkonema funiforme FACHB-1375</name>
    <dbReference type="NCBI Taxonomy" id="2949571"/>
    <lineage>
        <taxon>Bacteria</taxon>
        <taxon>Bacillati</taxon>
        <taxon>Cyanobacteriota</taxon>
        <taxon>Cyanophyceae</taxon>
        <taxon>Oscillatoriophycideae</taxon>
        <taxon>Aerosakkonematales</taxon>
        <taxon>Aerosakkonemataceae</taxon>
        <taxon>Aerosakkonema</taxon>
    </lineage>
</organism>
<name>A0A926VB57_9CYAN</name>
<dbReference type="EMBL" id="JACJPW010000001">
    <property type="protein sequence ID" value="MBD2179697.1"/>
    <property type="molecule type" value="Genomic_DNA"/>
</dbReference>
<dbReference type="Proteomes" id="UP000641646">
    <property type="component" value="Unassembled WGS sequence"/>
</dbReference>
<evidence type="ECO:0000313" key="1">
    <source>
        <dbReference type="EMBL" id="MBD2179697.1"/>
    </source>
</evidence>
<reference evidence="1" key="2">
    <citation type="submission" date="2020-08" db="EMBL/GenBank/DDBJ databases">
        <authorList>
            <person name="Chen M."/>
            <person name="Teng W."/>
            <person name="Zhao L."/>
            <person name="Hu C."/>
            <person name="Zhou Y."/>
            <person name="Han B."/>
            <person name="Song L."/>
            <person name="Shu W."/>
        </authorList>
    </citation>
    <scope>NUCLEOTIDE SEQUENCE</scope>
    <source>
        <strain evidence="1">FACHB-1375</strain>
    </source>
</reference>
<dbReference type="RefSeq" id="WP_190461114.1">
    <property type="nucleotide sequence ID" value="NZ_JACJPW010000001.1"/>
</dbReference>
<gene>
    <name evidence="1" type="ORF">H6G03_00985</name>
</gene>
<dbReference type="NCBIfam" id="TIGR04062">
    <property type="entry name" value="dnd_assoc_4"/>
    <property type="match status" value="1"/>
</dbReference>
<evidence type="ECO:0000313" key="2">
    <source>
        <dbReference type="Proteomes" id="UP000641646"/>
    </source>
</evidence>
<reference evidence="1" key="1">
    <citation type="journal article" date="2015" name="ISME J.">
        <title>Draft Genome Sequence of Streptomyces incarnatus NRRL8089, which Produces the Nucleoside Antibiotic Sinefungin.</title>
        <authorList>
            <person name="Oshima K."/>
            <person name="Hattori M."/>
            <person name="Shimizu H."/>
            <person name="Fukuda K."/>
            <person name="Nemoto M."/>
            <person name="Inagaki K."/>
            <person name="Tamura T."/>
        </authorList>
    </citation>
    <scope>NUCLEOTIDE SEQUENCE</scope>
    <source>
        <strain evidence="1">FACHB-1375</strain>
    </source>
</reference>
<comment type="caution">
    <text evidence="1">The sequence shown here is derived from an EMBL/GenBank/DDBJ whole genome shotgun (WGS) entry which is preliminary data.</text>
</comment>
<dbReference type="AlphaFoldDB" id="A0A926VB57"/>
<accession>A0A926VB57</accession>
<dbReference type="InterPro" id="IPR023983">
    <property type="entry name" value="DNA_S_mod_dnd_assoc_4"/>
</dbReference>